<proteinExistence type="predicted"/>
<comment type="caution">
    <text evidence="3">The sequence shown here is derived from an EMBL/GenBank/DDBJ whole genome shotgun (WGS) entry which is preliminary data.</text>
</comment>
<dbReference type="EMBL" id="LGUA01000389">
    <property type="protein sequence ID" value="OAX81899.1"/>
    <property type="molecule type" value="Genomic_DNA"/>
</dbReference>
<feature type="region of interest" description="Disordered" evidence="1">
    <location>
        <begin position="55"/>
        <end position="83"/>
    </location>
</feature>
<organism evidence="3 4">
    <name type="scientific">Emergomyces africanus</name>
    <dbReference type="NCBI Taxonomy" id="1955775"/>
    <lineage>
        <taxon>Eukaryota</taxon>
        <taxon>Fungi</taxon>
        <taxon>Dikarya</taxon>
        <taxon>Ascomycota</taxon>
        <taxon>Pezizomycotina</taxon>
        <taxon>Eurotiomycetes</taxon>
        <taxon>Eurotiomycetidae</taxon>
        <taxon>Onygenales</taxon>
        <taxon>Ajellomycetaceae</taxon>
        <taxon>Emergomyces</taxon>
    </lineage>
</organism>
<evidence type="ECO:0000313" key="3">
    <source>
        <dbReference type="EMBL" id="OAX81899.1"/>
    </source>
</evidence>
<dbReference type="AlphaFoldDB" id="A0A1B7NYQ1"/>
<keyword evidence="4" id="KW-1185">Reference proteome</keyword>
<keyword evidence="2" id="KW-0472">Membrane</keyword>
<accession>A0A1B7NYQ1</accession>
<reference evidence="3 4" key="1">
    <citation type="submission" date="2015-07" db="EMBL/GenBank/DDBJ databases">
        <title>Emmonsia species relationships and genome sequence.</title>
        <authorList>
            <person name="Cuomo C.A."/>
            <person name="Schwartz I.S."/>
            <person name="Kenyon C."/>
            <person name="de Hoog G.S."/>
            <person name="Govender N.P."/>
            <person name="Botha A."/>
            <person name="Moreno L."/>
            <person name="de Vries M."/>
            <person name="Munoz J.F."/>
            <person name="Stielow J.B."/>
        </authorList>
    </citation>
    <scope>NUCLEOTIDE SEQUENCE [LARGE SCALE GENOMIC DNA]</scope>
    <source>
        <strain evidence="3 4">CBS 136260</strain>
    </source>
</reference>
<gene>
    <name evidence="3" type="ORF">ACJ72_03753</name>
</gene>
<evidence type="ECO:0000256" key="1">
    <source>
        <dbReference type="SAM" id="MobiDB-lite"/>
    </source>
</evidence>
<dbReference type="Proteomes" id="UP000091918">
    <property type="component" value="Unassembled WGS sequence"/>
</dbReference>
<evidence type="ECO:0000256" key="2">
    <source>
        <dbReference type="SAM" id="Phobius"/>
    </source>
</evidence>
<feature type="transmembrane region" description="Helical" evidence="2">
    <location>
        <begin position="33"/>
        <end position="55"/>
    </location>
</feature>
<keyword evidence="2" id="KW-0812">Transmembrane</keyword>
<sequence>MLPFGEHKALVKEEVTYFGSMRFPYFQTVLLRLWNALLLAVTSYGLVGILATGMLGSDRKKPNSPQASLSIDDDDFPRRREES</sequence>
<protein>
    <submittedName>
        <fullName evidence="3">Uncharacterized protein</fullName>
    </submittedName>
</protein>
<evidence type="ECO:0000313" key="4">
    <source>
        <dbReference type="Proteomes" id="UP000091918"/>
    </source>
</evidence>
<name>A0A1B7NYQ1_9EURO</name>
<keyword evidence="2" id="KW-1133">Transmembrane helix</keyword>